<name>A0A835YA48_9CHLO</name>
<protein>
    <submittedName>
        <fullName evidence="1">Uncharacterized protein</fullName>
    </submittedName>
</protein>
<accession>A0A835YA48</accession>
<dbReference type="Proteomes" id="UP000612055">
    <property type="component" value="Unassembled WGS sequence"/>
</dbReference>
<comment type="caution">
    <text evidence="1">The sequence shown here is derived from an EMBL/GenBank/DDBJ whole genome shotgun (WGS) entry which is preliminary data.</text>
</comment>
<reference evidence="1" key="1">
    <citation type="journal article" date="2020" name="bioRxiv">
        <title>Comparative genomics of Chlamydomonas.</title>
        <authorList>
            <person name="Craig R.J."/>
            <person name="Hasan A.R."/>
            <person name="Ness R.W."/>
            <person name="Keightley P.D."/>
        </authorList>
    </citation>
    <scope>NUCLEOTIDE SEQUENCE</scope>
    <source>
        <strain evidence="1">CCAP 11/70</strain>
    </source>
</reference>
<evidence type="ECO:0000313" key="1">
    <source>
        <dbReference type="EMBL" id="KAG2498888.1"/>
    </source>
</evidence>
<organism evidence="1 2">
    <name type="scientific">Edaphochlamys debaryana</name>
    <dbReference type="NCBI Taxonomy" id="47281"/>
    <lineage>
        <taxon>Eukaryota</taxon>
        <taxon>Viridiplantae</taxon>
        <taxon>Chlorophyta</taxon>
        <taxon>core chlorophytes</taxon>
        <taxon>Chlorophyceae</taxon>
        <taxon>CS clade</taxon>
        <taxon>Chlamydomonadales</taxon>
        <taxon>Chlamydomonadales incertae sedis</taxon>
        <taxon>Edaphochlamys</taxon>
    </lineage>
</organism>
<keyword evidence="2" id="KW-1185">Reference proteome</keyword>
<proteinExistence type="predicted"/>
<dbReference type="AlphaFoldDB" id="A0A835YA48"/>
<dbReference type="OrthoDB" id="534529at2759"/>
<sequence length="194" mass="21316">MQLARQQFTRAAMRSPAAGRILAPARPRILASATPASTRDHCFALETMEVDGQSWVLDELGQKVVGLTHKTPRAACRTTQLLGYSGDLEEGMTGKRCDRLDLQVGWEATARAAEGTKFTGQAQVTLSSKDNRDVVDVCVQVDPACLEALPGERDRLVRDVVYAVESLDTAIMEQLNDFLWSMERRNNAGAHEAQ</sequence>
<dbReference type="EMBL" id="JAEHOE010000008">
    <property type="protein sequence ID" value="KAG2498888.1"/>
    <property type="molecule type" value="Genomic_DNA"/>
</dbReference>
<evidence type="ECO:0000313" key="2">
    <source>
        <dbReference type="Proteomes" id="UP000612055"/>
    </source>
</evidence>
<gene>
    <name evidence="1" type="ORF">HYH03_003079</name>
</gene>